<dbReference type="RefSeq" id="WP_251810126.1">
    <property type="nucleotide sequence ID" value="NZ_CP101527.1"/>
</dbReference>
<protein>
    <submittedName>
        <fullName evidence="2">Uncharacterized protein</fullName>
    </submittedName>
</protein>
<gene>
    <name evidence="2" type="ORF">NNL22_17015</name>
</gene>
<accession>A0A9E8HRZ3</accession>
<dbReference type="KEGG" id="asem:NNL22_17015"/>
<dbReference type="AlphaFoldDB" id="A0A9E8HRZ3"/>
<feature type="chain" id="PRO_5039155983" evidence="1">
    <location>
        <begin position="39"/>
        <end position="131"/>
    </location>
</feature>
<keyword evidence="1" id="KW-0732">Signal</keyword>
<reference evidence="2" key="1">
    <citation type="submission" date="2022-07" db="EMBL/GenBank/DDBJ databases">
        <title>Alkalimarinus sp. nov., isolated from gut of a Alitta virens.</title>
        <authorList>
            <person name="Yang A.I."/>
            <person name="Shin N.-R."/>
        </authorList>
    </citation>
    <scope>NUCLEOTIDE SEQUENCE</scope>
    <source>
        <strain evidence="2">FA028</strain>
    </source>
</reference>
<evidence type="ECO:0000313" key="3">
    <source>
        <dbReference type="Proteomes" id="UP001164472"/>
    </source>
</evidence>
<dbReference type="EMBL" id="CP101527">
    <property type="protein sequence ID" value="UZW74699.1"/>
    <property type="molecule type" value="Genomic_DNA"/>
</dbReference>
<proteinExistence type="predicted"/>
<organism evidence="2 3">
    <name type="scientific">Alkalimarinus sediminis</name>
    <dbReference type="NCBI Taxonomy" id="1632866"/>
    <lineage>
        <taxon>Bacteria</taxon>
        <taxon>Pseudomonadati</taxon>
        <taxon>Pseudomonadota</taxon>
        <taxon>Gammaproteobacteria</taxon>
        <taxon>Alteromonadales</taxon>
        <taxon>Alteromonadaceae</taxon>
        <taxon>Alkalimarinus</taxon>
    </lineage>
</organism>
<evidence type="ECO:0000313" key="2">
    <source>
        <dbReference type="EMBL" id="UZW74699.1"/>
    </source>
</evidence>
<feature type="signal peptide" evidence="1">
    <location>
        <begin position="1"/>
        <end position="38"/>
    </location>
</feature>
<sequence>MKANSLFRTVVAPMASALTNKLLFGVLILSATSISAHADDLEKVLSSAYPAQAPVSFVKHASVVQPSADNEYTEKYMVLDFKIENEQQLQASIHSICNTILTDHSLIEQLSNSGYDMISVSFDPYNQYDCL</sequence>
<dbReference type="Proteomes" id="UP001164472">
    <property type="component" value="Chromosome"/>
</dbReference>
<evidence type="ECO:0000256" key="1">
    <source>
        <dbReference type="SAM" id="SignalP"/>
    </source>
</evidence>
<keyword evidence="3" id="KW-1185">Reference proteome</keyword>
<name>A0A9E8HRZ3_9ALTE</name>